<keyword evidence="10 12" id="KW-0627">Porphyrin biosynthesis</keyword>
<evidence type="ECO:0000256" key="3">
    <source>
        <dbReference type="ARBA" id="ARBA00004804"/>
    </source>
</evidence>
<dbReference type="Gene3D" id="3.20.20.210">
    <property type="match status" value="1"/>
</dbReference>
<feature type="domain" description="Uroporphyrinogen decarboxylase (URO-D)" evidence="14">
    <location>
        <begin position="71"/>
        <end position="80"/>
    </location>
</feature>
<dbReference type="PANTHER" id="PTHR21091">
    <property type="entry name" value="METHYLTETRAHYDROFOLATE:HOMOCYSTEINE METHYLTRANSFERASE RELATED"/>
    <property type="match status" value="1"/>
</dbReference>
<comment type="subunit">
    <text evidence="5">Homodimer.</text>
</comment>
<dbReference type="GO" id="GO:0004853">
    <property type="term" value="F:uroporphyrinogen decarboxylase activity"/>
    <property type="evidence" value="ECO:0007669"/>
    <property type="project" value="UniProtKB-EC"/>
</dbReference>
<evidence type="ECO:0000313" key="16">
    <source>
        <dbReference type="EMBL" id="JAG99318.1"/>
    </source>
</evidence>
<dbReference type="FunFam" id="3.20.20.210:FF:000006">
    <property type="entry name" value="Uroporphyrinogen decarboxylase"/>
    <property type="match status" value="1"/>
</dbReference>
<evidence type="ECO:0000256" key="12">
    <source>
        <dbReference type="RuleBase" id="RU000554"/>
    </source>
</evidence>
<feature type="domain" description="Uroporphyrinogen decarboxylase (URO-D)" evidence="15">
    <location>
        <begin position="190"/>
        <end position="206"/>
    </location>
</feature>
<protein>
    <recommendedName>
        <fullName evidence="6 12">Uroporphyrinogen decarboxylase</fullName>
        <ecNumber evidence="6 12">4.1.1.37</ecNumber>
    </recommendedName>
</protein>
<comment type="catalytic activity">
    <reaction evidence="11 12">
        <text>uroporphyrinogen III + 4 H(+) = coproporphyrinogen III + 4 CO2</text>
        <dbReference type="Rhea" id="RHEA:19865"/>
        <dbReference type="ChEBI" id="CHEBI:15378"/>
        <dbReference type="ChEBI" id="CHEBI:16526"/>
        <dbReference type="ChEBI" id="CHEBI:57308"/>
        <dbReference type="ChEBI" id="CHEBI:57309"/>
        <dbReference type="EC" id="4.1.1.37"/>
    </reaction>
</comment>
<dbReference type="HAMAP" id="MF_00218">
    <property type="entry name" value="URO_D"/>
    <property type="match status" value="1"/>
</dbReference>
<dbReference type="Pfam" id="PF01208">
    <property type="entry name" value="URO-D"/>
    <property type="match status" value="1"/>
</dbReference>
<reference evidence="16" key="1">
    <citation type="submission" date="2015-03" db="EMBL/GenBank/DDBJ databases">
        <title>A transcriptome of Araucaria cunninghamii, an australian fine timber species.</title>
        <authorList>
            <person name="Jing Yi C.J.Y."/>
            <person name="Yin San L.Y.S."/>
            <person name="Abdul Karim S.S."/>
            <person name="Wan Azmi N.N."/>
            <person name="Hercus R.R."/>
            <person name="Croft L.L."/>
        </authorList>
    </citation>
    <scope>NUCLEOTIDE SEQUENCE</scope>
    <source>
        <strain evidence="16">MI0301</strain>
        <tissue evidence="16">Leaf</tissue>
    </source>
</reference>
<dbReference type="InterPro" id="IPR006361">
    <property type="entry name" value="Uroporphyrinogen_deCO2ase_HemE"/>
</dbReference>
<organism evidence="16">
    <name type="scientific">Araucaria cunninghamii</name>
    <name type="common">Hoop pine</name>
    <name type="synonym">Moreton Bay pine</name>
    <dbReference type="NCBI Taxonomy" id="56994"/>
    <lineage>
        <taxon>Eukaryota</taxon>
        <taxon>Viridiplantae</taxon>
        <taxon>Streptophyta</taxon>
        <taxon>Embryophyta</taxon>
        <taxon>Tracheophyta</taxon>
        <taxon>Spermatophyta</taxon>
        <taxon>Pinopsida</taxon>
        <taxon>Pinidae</taxon>
        <taxon>Conifers II</taxon>
        <taxon>Araucariales</taxon>
        <taxon>Araucariaceae</taxon>
        <taxon>Araucaria</taxon>
    </lineage>
</organism>
<comment type="subcellular location">
    <subcellularLocation>
        <location evidence="2">Plastid</location>
        <location evidence="2">Chloroplast</location>
    </subcellularLocation>
</comment>
<dbReference type="AlphaFoldDB" id="A0A0D6RA43"/>
<keyword evidence="8" id="KW-0149">Chlorophyll biosynthesis</keyword>
<evidence type="ECO:0000256" key="6">
    <source>
        <dbReference type="ARBA" id="ARBA00012288"/>
    </source>
</evidence>
<dbReference type="GO" id="GO:0015995">
    <property type="term" value="P:chlorophyll biosynthetic process"/>
    <property type="evidence" value="ECO:0007669"/>
    <property type="project" value="UniProtKB-KW"/>
</dbReference>
<dbReference type="InterPro" id="IPR038071">
    <property type="entry name" value="UROD/MetE-like_sf"/>
</dbReference>
<dbReference type="PROSITE" id="PS00907">
    <property type="entry name" value="UROD_2"/>
    <property type="match status" value="1"/>
</dbReference>
<dbReference type="EMBL" id="GCKF01002264">
    <property type="protein sequence ID" value="JAG99318.1"/>
    <property type="molecule type" value="Transcribed_RNA"/>
</dbReference>
<evidence type="ECO:0000256" key="7">
    <source>
        <dbReference type="ARBA" id="ARBA00022793"/>
    </source>
</evidence>
<evidence type="ECO:0000256" key="5">
    <source>
        <dbReference type="ARBA" id="ARBA00011738"/>
    </source>
</evidence>
<accession>A0A0D6RA43</accession>
<dbReference type="GO" id="GO:0009507">
    <property type="term" value="C:chloroplast"/>
    <property type="evidence" value="ECO:0007669"/>
    <property type="project" value="UniProtKB-SubCell"/>
</dbReference>
<evidence type="ECO:0000259" key="14">
    <source>
        <dbReference type="PROSITE" id="PS00906"/>
    </source>
</evidence>
<dbReference type="PROSITE" id="PS00906">
    <property type="entry name" value="UROD_1"/>
    <property type="match status" value="1"/>
</dbReference>
<evidence type="ECO:0000256" key="2">
    <source>
        <dbReference type="ARBA" id="ARBA00004229"/>
    </source>
</evidence>
<keyword evidence="9 12" id="KW-0456">Lyase</keyword>
<evidence type="ECO:0000256" key="10">
    <source>
        <dbReference type="ARBA" id="ARBA00023244"/>
    </source>
</evidence>
<name>A0A0D6RA43_ARACU</name>
<keyword evidence="7 12" id="KW-0210">Decarboxylase</keyword>
<dbReference type="PANTHER" id="PTHR21091:SF167">
    <property type="entry name" value="UROPORPHYRINOGEN DECARBOXYLASE 1, CHLOROPLASTIC"/>
    <property type="match status" value="1"/>
</dbReference>
<evidence type="ECO:0000256" key="11">
    <source>
        <dbReference type="ARBA" id="ARBA00048033"/>
    </source>
</evidence>
<comment type="function">
    <text evidence="1">Catalyzes the decarboxylation of four acetate groups of uroporphyrinogen-III to yield coproporphyrinogen-III.</text>
</comment>
<dbReference type="GO" id="GO:0006782">
    <property type="term" value="P:protoporphyrinogen IX biosynthetic process"/>
    <property type="evidence" value="ECO:0007669"/>
    <property type="project" value="UniProtKB-UniPathway"/>
</dbReference>
<dbReference type="CDD" id="cd00717">
    <property type="entry name" value="URO-D"/>
    <property type="match status" value="1"/>
</dbReference>
<evidence type="ECO:0000256" key="4">
    <source>
        <dbReference type="ARBA" id="ARBA00009935"/>
    </source>
</evidence>
<comment type="pathway">
    <text evidence="3 12">Porphyrin-containing compound metabolism; protoporphyrin-IX biosynthesis; coproporphyrinogen-III from 5-aminolevulinate: step 4/4.</text>
</comment>
<dbReference type="SUPFAM" id="SSF51726">
    <property type="entry name" value="UROD/MetE-like"/>
    <property type="match status" value="1"/>
</dbReference>
<proteinExistence type="inferred from homology"/>
<evidence type="ECO:0000256" key="13">
    <source>
        <dbReference type="RuleBase" id="RU004169"/>
    </source>
</evidence>
<evidence type="ECO:0000259" key="15">
    <source>
        <dbReference type="PROSITE" id="PS00907"/>
    </source>
</evidence>
<dbReference type="NCBIfam" id="TIGR01464">
    <property type="entry name" value="hemE"/>
    <property type="match status" value="1"/>
</dbReference>
<dbReference type="UniPathway" id="UPA00251">
    <property type="reaction ID" value="UER00321"/>
</dbReference>
<evidence type="ECO:0000256" key="9">
    <source>
        <dbReference type="ARBA" id="ARBA00023239"/>
    </source>
</evidence>
<comment type="similarity">
    <text evidence="4 13">Belongs to the uroporphyrinogen decarboxylase family.</text>
</comment>
<dbReference type="EC" id="4.1.1.37" evidence="6 12"/>
<evidence type="ECO:0000256" key="1">
    <source>
        <dbReference type="ARBA" id="ARBA00002448"/>
    </source>
</evidence>
<evidence type="ECO:0000256" key="8">
    <source>
        <dbReference type="ARBA" id="ARBA00023171"/>
    </source>
</evidence>
<dbReference type="InterPro" id="IPR000257">
    <property type="entry name" value="Uroporphyrinogen_deCOase"/>
</dbReference>
<sequence>MVVQVIDMQPLTLPSWKSRTSLVGETVHHGGSFGRNAFKGSNRQMGCKVQVSASDPLLLKAARGELVERPPAWMMRQAGRYMAAYRKVAEKHPSFRERSETTDLIVEISLQPWRAFHPDGVIIFSDILTPLPAFGIPFDIEDVKGPVIQTPIQTEEGLKALHPIELEKLHFVGESLSILRNEVGNKAAVLGFVGAPWTIATYMVEGGTTRTFTTIKTMCHRSPSVLKALLSHLAQAISEYIVFQVNSGANCIQIFDSWGGQLTPDQWDHWSKPYIKKIVTKVKNMCPDVPLVLYINGNGGLLERMKETGVDVIGLDWTVDMKDGRQRLGQSIQVQGNVDPALLFAPLPALEEEIQRVVRNAGRHGHILNLGHGVLVGTPEEAVGHFFDVARSLSYDSLLAGHSASTCESLV</sequence>